<dbReference type="AlphaFoldDB" id="A0A6J4HFG1"/>
<sequence>CPTSVARSPKMGAWAQADRGRRRTGRRAGSTWSGYRWWRRRWLTSSTPWPGWMPAPGAPASTAAPRWTRRCWSSGLPPEPAPCTP</sequence>
<evidence type="ECO:0000256" key="1">
    <source>
        <dbReference type="SAM" id="MobiDB-lite"/>
    </source>
</evidence>
<dbReference type="EMBL" id="CADCSY010000035">
    <property type="protein sequence ID" value="CAA9223257.1"/>
    <property type="molecule type" value="Genomic_DNA"/>
</dbReference>
<gene>
    <name evidence="2" type="ORF">AVDCRST_MAG20-845</name>
</gene>
<reference evidence="2" key="1">
    <citation type="submission" date="2020-02" db="EMBL/GenBank/DDBJ databases">
        <authorList>
            <person name="Meier V. D."/>
        </authorList>
    </citation>
    <scope>NUCLEOTIDE SEQUENCE</scope>
    <source>
        <strain evidence="2">AVDCRST_MAG20</strain>
    </source>
</reference>
<protein>
    <submittedName>
        <fullName evidence="2">Uncharacterized protein</fullName>
    </submittedName>
</protein>
<feature type="region of interest" description="Disordered" evidence="1">
    <location>
        <begin position="1"/>
        <end position="28"/>
    </location>
</feature>
<feature type="non-terminal residue" evidence="2">
    <location>
        <position position="1"/>
    </location>
</feature>
<proteinExistence type="predicted"/>
<accession>A0A6J4HFG1</accession>
<organism evidence="2">
    <name type="scientific">uncultured Acidimicrobiales bacterium</name>
    <dbReference type="NCBI Taxonomy" id="310071"/>
    <lineage>
        <taxon>Bacteria</taxon>
        <taxon>Bacillati</taxon>
        <taxon>Actinomycetota</taxon>
        <taxon>Acidimicrobiia</taxon>
        <taxon>Acidimicrobiales</taxon>
        <taxon>environmental samples</taxon>
    </lineage>
</organism>
<name>A0A6J4HFG1_9ACTN</name>
<evidence type="ECO:0000313" key="2">
    <source>
        <dbReference type="EMBL" id="CAA9223257.1"/>
    </source>
</evidence>
<feature type="non-terminal residue" evidence="2">
    <location>
        <position position="85"/>
    </location>
</feature>